<dbReference type="EMBL" id="CP011853">
    <property type="protein sequence ID" value="ALG86333.1"/>
    <property type="molecule type" value="Genomic_DNA"/>
</dbReference>
<dbReference type="AlphaFoldDB" id="A0A0N9NF72"/>
<dbReference type="InterPro" id="IPR003593">
    <property type="entry name" value="AAA+_ATPase"/>
</dbReference>
<dbReference type="SUPFAM" id="SSF52540">
    <property type="entry name" value="P-loop containing nucleoside triphosphate hydrolases"/>
    <property type="match status" value="1"/>
</dbReference>
<keyword evidence="6 11" id="KW-1133">Transmembrane helix</keyword>
<name>A0A0N9NF72_9ACTN</name>
<dbReference type="InterPro" id="IPR011527">
    <property type="entry name" value="ABC1_TM_dom"/>
</dbReference>
<reference evidence="14 15" key="2">
    <citation type="journal article" date="2017" name="Int. J. Syst. Evol. Microbiol.">
        <title>Gordonia phthalatica sp. nov., a di-n-butyl phthalate-degrading bacterium isolated from activated sludge.</title>
        <authorList>
            <person name="Jin D."/>
            <person name="Kong X."/>
            <person name="Jia M."/>
            <person name="Yu X."/>
            <person name="Wang X."/>
            <person name="Zhuang X."/>
            <person name="Deng Y."/>
            <person name="Bai Z."/>
        </authorList>
    </citation>
    <scope>NUCLEOTIDE SEQUENCE [LARGE SCALE GENOMIC DNA]</scope>
    <source>
        <strain evidence="14 15">QH-11</strain>
    </source>
</reference>
<dbReference type="SMART" id="SM00382">
    <property type="entry name" value="AAA"/>
    <property type="match status" value="1"/>
</dbReference>
<dbReference type="Gene3D" id="1.20.1560.10">
    <property type="entry name" value="ABC transporter type 1, transmembrane domain"/>
    <property type="match status" value="1"/>
</dbReference>
<dbReference type="STRING" id="1136941.ACH46_19885"/>
<dbReference type="InterPro" id="IPR039421">
    <property type="entry name" value="Type_1_exporter"/>
</dbReference>
<feature type="domain" description="ABC transmembrane type-1" evidence="13">
    <location>
        <begin position="38"/>
        <end position="361"/>
    </location>
</feature>
<keyword evidence="2" id="KW-0813">Transport</keyword>
<keyword evidence="5 14" id="KW-0067">ATP-binding</keyword>
<dbReference type="InterPro" id="IPR017871">
    <property type="entry name" value="ABC_transporter-like_CS"/>
</dbReference>
<feature type="transmembrane region" description="Helical" evidence="11">
    <location>
        <begin position="220"/>
        <end position="237"/>
    </location>
</feature>
<dbReference type="OrthoDB" id="9806127at2"/>
<evidence type="ECO:0000256" key="6">
    <source>
        <dbReference type="ARBA" id="ARBA00022989"/>
    </source>
</evidence>
<evidence type="ECO:0000256" key="4">
    <source>
        <dbReference type="ARBA" id="ARBA00022741"/>
    </source>
</evidence>
<dbReference type="PATRIC" id="fig|1136941.3.peg.4072"/>
<feature type="domain" description="ABC transporter" evidence="12">
    <location>
        <begin position="395"/>
        <end position="629"/>
    </location>
</feature>
<dbReference type="Gene3D" id="3.40.50.300">
    <property type="entry name" value="P-loop containing nucleotide triphosphate hydrolases"/>
    <property type="match status" value="1"/>
</dbReference>
<evidence type="ECO:0000259" key="13">
    <source>
        <dbReference type="PROSITE" id="PS50929"/>
    </source>
</evidence>
<dbReference type="Pfam" id="PF00005">
    <property type="entry name" value="ABC_tran"/>
    <property type="match status" value="1"/>
</dbReference>
<dbReference type="InterPro" id="IPR027417">
    <property type="entry name" value="P-loop_NTPase"/>
</dbReference>
<feature type="transmembrane region" description="Helical" evidence="11">
    <location>
        <begin position="118"/>
        <end position="140"/>
    </location>
</feature>
<dbReference type="FunFam" id="3.40.50.300:FF:000287">
    <property type="entry name" value="Multidrug ABC transporter ATP-binding protein"/>
    <property type="match status" value="1"/>
</dbReference>
<evidence type="ECO:0000256" key="5">
    <source>
        <dbReference type="ARBA" id="ARBA00022840"/>
    </source>
</evidence>
<evidence type="ECO:0000256" key="9">
    <source>
        <dbReference type="ARBA" id="ARBA00061644"/>
    </source>
</evidence>
<dbReference type="GO" id="GO:0016887">
    <property type="term" value="F:ATP hydrolysis activity"/>
    <property type="evidence" value="ECO:0007669"/>
    <property type="project" value="InterPro"/>
</dbReference>
<protein>
    <recommendedName>
        <fullName evidence="10">Fatty acid ABC transporter ATP-binding/permease protein</fullName>
    </recommendedName>
</protein>
<dbReference type="PROSITE" id="PS50893">
    <property type="entry name" value="ABC_TRANSPORTER_2"/>
    <property type="match status" value="1"/>
</dbReference>
<dbReference type="CDD" id="cd18547">
    <property type="entry name" value="ABC_6TM_Tm288_like"/>
    <property type="match status" value="1"/>
</dbReference>
<evidence type="ECO:0000256" key="10">
    <source>
        <dbReference type="ARBA" id="ARBA00071747"/>
    </source>
</evidence>
<dbReference type="CDD" id="cd03254">
    <property type="entry name" value="ABCC_Glucan_exporter_like"/>
    <property type="match status" value="1"/>
</dbReference>
<dbReference type="RefSeq" id="WP_062394533.1">
    <property type="nucleotide sequence ID" value="NZ_CP011853.1"/>
</dbReference>
<sequence length="642" mass="69824">MTRGGPPGATPTLEKAKSFKPSLKRLVAQLGDYRGMMLVVVGSIVGSVALTSYAPRVLGDATDELFNGVIGSQLPAGITKDQAVEGLREHGQNTFADMIASMNVTPGQGVDFGAVGRILLTVLALYLASAVLGWLGAYLLNMVVVGTVTKLRAQVEAKIHRLPLSFYDASARGDLLSRVTNDLDNLSQSLQQTISQLLNSLLMVIAILIMMFTISPLLSVIALATIPVAAVATAMIAKRSKPHFIGQWTSTGALNAQIEEAFTGHELVTAFGRREQVEADFDERNEKLYASSWRAQFISGIVMPTIMFLGNLNYVAVAVVGGLRVASGQLSLGEVQAFIQYSRQFTQPLTQIGSMFNLMQSGVASAERIFDILDETEEDPDPAQPVSPSDDRGHIVFDDVSFRYRDDRPLIENLSLEAQPGDMIAIVGPTGAGKTTLVNLIMRFYEVDEGAIFVDGVDAAQMTRDDLRERTGMVLQDSWLFGGTIYDNIAYGDPSASREDVMEAAWISHVDHFVRTLPDGYDTVIDDEGGGVSAGERQLITIARAFLAKPTILILDEATSSVDTRTELLIGKAMANLRKDRTSFVIAHRLSTIRNADLIVVMEEGRIVEQGNHDDLLRKQGAYFRLYNAQFTEPAEELDAPV</sequence>
<keyword evidence="3 11" id="KW-0812">Transmembrane</keyword>
<dbReference type="GO" id="GO:0005886">
    <property type="term" value="C:plasma membrane"/>
    <property type="evidence" value="ECO:0007669"/>
    <property type="project" value="UniProtKB-SubCell"/>
</dbReference>
<dbReference type="InterPro" id="IPR003439">
    <property type="entry name" value="ABC_transporter-like_ATP-bd"/>
</dbReference>
<organism evidence="14 15">
    <name type="scientific">Gordonia phthalatica</name>
    <dbReference type="NCBI Taxonomy" id="1136941"/>
    <lineage>
        <taxon>Bacteria</taxon>
        <taxon>Bacillati</taxon>
        <taxon>Actinomycetota</taxon>
        <taxon>Actinomycetes</taxon>
        <taxon>Mycobacteriales</taxon>
        <taxon>Gordoniaceae</taxon>
        <taxon>Gordonia</taxon>
    </lineage>
</organism>
<evidence type="ECO:0000256" key="1">
    <source>
        <dbReference type="ARBA" id="ARBA00004651"/>
    </source>
</evidence>
<feature type="transmembrane region" description="Helical" evidence="11">
    <location>
        <begin position="35"/>
        <end position="54"/>
    </location>
</feature>
<evidence type="ECO:0000256" key="7">
    <source>
        <dbReference type="ARBA" id="ARBA00023136"/>
    </source>
</evidence>
<dbReference type="InterPro" id="IPR036640">
    <property type="entry name" value="ABC1_TM_sf"/>
</dbReference>
<comment type="similarity">
    <text evidence="9">Belongs to the ABC transporter superfamily. Lipid exporter (TC 3.A.1.106) family.</text>
</comment>
<comment type="subcellular location">
    <subcellularLocation>
        <location evidence="1">Cell membrane</location>
        <topology evidence="1">Multi-pass membrane protein</topology>
    </subcellularLocation>
</comment>
<keyword evidence="7 11" id="KW-0472">Membrane</keyword>
<evidence type="ECO:0000313" key="14">
    <source>
        <dbReference type="EMBL" id="ALG86333.1"/>
    </source>
</evidence>
<dbReference type="KEGG" id="goq:ACH46_19885"/>
<feature type="transmembrane region" description="Helical" evidence="11">
    <location>
        <begin position="297"/>
        <end position="323"/>
    </location>
</feature>
<accession>A0A0N9NF72</accession>
<evidence type="ECO:0000256" key="3">
    <source>
        <dbReference type="ARBA" id="ARBA00022692"/>
    </source>
</evidence>
<evidence type="ECO:0000313" key="15">
    <source>
        <dbReference type="Proteomes" id="UP000063789"/>
    </source>
</evidence>
<proteinExistence type="inferred from homology"/>
<dbReference type="GO" id="GO:0005524">
    <property type="term" value="F:ATP binding"/>
    <property type="evidence" value="ECO:0007669"/>
    <property type="project" value="UniProtKB-KW"/>
</dbReference>
<feature type="transmembrane region" description="Helical" evidence="11">
    <location>
        <begin position="197"/>
        <end position="214"/>
    </location>
</feature>
<dbReference type="Proteomes" id="UP000063789">
    <property type="component" value="Chromosome"/>
</dbReference>
<dbReference type="GO" id="GO:0015421">
    <property type="term" value="F:ABC-type oligopeptide transporter activity"/>
    <property type="evidence" value="ECO:0007669"/>
    <property type="project" value="TreeGrafter"/>
</dbReference>
<keyword evidence="4" id="KW-0547">Nucleotide-binding</keyword>
<evidence type="ECO:0000256" key="8">
    <source>
        <dbReference type="ARBA" id="ARBA00055053"/>
    </source>
</evidence>
<dbReference type="Pfam" id="PF00664">
    <property type="entry name" value="ABC_membrane"/>
    <property type="match status" value="1"/>
</dbReference>
<dbReference type="PROSITE" id="PS50929">
    <property type="entry name" value="ABC_TM1F"/>
    <property type="match status" value="1"/>
</dbReference>
<evidence type="ECO:0000256" key="11">
    <source>
        <dbReference type="SAM" id="Phobius"/>
    </source>
</evidence>
<dbReference type="SUPFAM" id="SSF90123">
    <property type="entry name" value="ABC transporter transmembrane region"/>
    <property type="match status" value="1"/>
</dbReference>
<gene>
    <name evidence="14" type="ORF">ACH46_19885</name>
</gene>
<reference evidence="15" key="1">
    <citation type="submission" date="2015-06" db="EMBL/GenBank/DDBJ databases">
        <title>Complete genome sequence and metabolic analysis of phthalate degradation pathway in Gordonia sp. QH-11.</title>
        <authorList>
            <person name="Jin D."/>
            <person name="Kong X."/>
            <person name="Bai Z."/>
        </authorList>
    </citation>
    <scope>NUCLEOTIDE SEQUENCE [LARGE SCALE GENOMIC DNA]</scope>
    <source>
        <strain evidence="15">QH-11</strain>
    </source>
</reference>
<dbReference type="PANTHER" id="PTHR43394">
    <property type="entry name" value="ATP-DEPENDENT PERMEASE MDL1, MITOCHONDRIAL"/>
    <property type="match status" value="1"/>
</dbReference>
<evidence type="ECO:0000256" key="2">
    <source>
        <dbReference type="ARBA" id="ARBA00022448"/>
    </source>
</evidence>
<keyword evidence="15" id="KW-1185">Reference proteome</keyword>
<dbReference type="PANTHER" id="PTHR43394:SF1">
    <property type="entry name" value="ATP-BINDING CASSETTE SUB-FAMILY B MEMBER 10, MITOCHONDRIAL"/>
    <property type="match status" value="1"/>
</dbReference>
<dbReference type="PROSITE" id="PS00211">
    <property type="entry name" value="ABC_TRANSPORTER_1"/>
    <property type="match status" value="1"/>
</dbReference>
<evidence type="ECO:0000259" key="12">
    <source>
        <dbReference type="PROSITE" id="PS50893"/>
    </source>
</evidence>
<comment type="function">
    <text evidence="8">ABC transporter involved in fatty acid import. Transmembrane domains (TMD) form a pore in the membrane and the ATP-binding domain (NBD) is responsible for energy generation.</text>
</comment>